<protein>
    <recommendedName>
        <fullName evidence="4">U3 small nucleolar RNA-associated protein 4</fullName>
    </recommendedName>
</protein>
<sequence length="708" mass="78992">MEIHRCRFIDFTPESVTSLAFTHASNAEEPTPKNLSLAVGRADGSIEIWNPRHSNSRWLLENTVTGGSGRSVECLLWSVTNVFHEPRLFSTGGSTFLTEWDLKRGIPLINHDCNAGVIWSCAINKSQNKIAVGCEDGSVSVVDISGGPGSIEHEAILQRQQNRVLSLCWIGDDMIIGGCADGRIRCWSYKGDDKGRLVQTLRVDKSKTESTLVWSVLALPSTGQFVSGDSTGSIKIWDLKHLALQQSFAVHEADVLCLSADASGSHFFSAGVDRKIFDFSLTKAGKSISKWVNATNRLLHGNDIRAMASFQSKTHDWLASGGVERLVVVISMEGFSSNIPLKFPINQLTSNVLVNRCKRFIIMWQRQEVKIWKLKEDKTKKLVAKLVLSDPESITSVDISQNGRYLVVARVSTVRLFELIELEKKVQVVKVGSSLLSQLGAKLIRFVESKKLLLLCSIDNEITSVQFNSEDDEDNEEDISEFDDSQKPEEYDIPSPVSSDYRTNFTQFVISKRGKYAALSNYDGSIYIMNLNTKVSSRLVKMNDSPTALNFTAIDTLLVATLAHKIYEFNVNKAGTADLYTKWSKKNSELIPNQFTKLLGQPFGIFENSGKFWVYGTNWICFFDSEKNFSGVIKQGKKRAANGIVTNNSSPNVEDNKDSTDRKKFWQTNDYKSLLLVDSLSEYELVVVERPVEEMSSVPAFGVSRISL</sequence>
<proteinExistence type="predicted"/>
<dbReference type="PANTHER" id="PTHR44163:SF1">
    <property type="entry name" value="U3 SMALL NUCLEOLAR RNA-ASSOCIATED PROTEIN 4 HOMOLOG"/>
    <property type="match status" value="1"/>
</dbReference>
<dbReference type="OrthoDB" id="8883818at2759"/>
<dbReference type="GO" id="GO:0003723">
    <property type="term" value="F:RNA binding"/>
    <property type="evidence" value="ECO:0007669"/>
    <property type="project" value="TreeGrafter"/>
</dbReference>
<dbReference type="InterPro" id="IPR046351">
    <property type="entry name" value="UTP4"/>
</dbReference>
<dbReference type="GO" id="GO:0000462">
    <property type="term" value="P:maturation of SSU-rRNA from tricistronic rRNA transcript (SSU-rRNA, 5.8S rRNA, LSU-rRNA)"/>
    <property type="evidence" value="ECO:0007669"/>
    <property type="project" value="InterPro"/>
</dbReference>
<gene>
    <name evidence="2" type="ORF">FOA43_003761</name>
</gene>
<dbReference type="PANTHER" id="PTHR44163">
    <property type="entry name" value="U3 SMALL NUCLEOLAR RNA-ASSOCIATED PROTEIN 4 HOMOLOG"/>
    <property type="match status" value="1"/>
</dbReference>
<dbReference type="SMART" id="SM00320">
    <property type="entry name" value="WD40"/>
    <property type="match status" value="7"/>
</dbReference>
<dbReference type="InterPro" id="IPR001680">
    <property type="entry name" value="WD40_rpt"/>
</dbReference>
<evidence type="ECO:0008006" key="4">
    <source>
        <dbReference type="Google" id="ProtNLM"/>
    </source>
</evidence>
<reference evidence="2" key="1">
    <citation type="submission" date="2020-10" db="EMBL/GenBank/DDBJ databases">
        <authorList>
            <person name="Roach M.J.R."/>
        </authorList>
    </citation>
    <scope>NUCLEOTIDE SEQUENCE</scope>
    <source>
        <strain evidence="2">CBS 1945</strain>
    </source>
</reference>
<dbReference type="EMBL" id="CP064815">
    <property type="protein sequence ID" value="QPG76373.1"/>
    <property type="molecule type" value="Genomic_DNA"/>
</dbReference>
<dbReference type="GO" id="GO:0034455">
    <property type="term" value="C:t-UTP complex"/>
    <property type="evidence" value="ECO:0007669"/>
    <property type="project" value="TreeGrafter"/>
</dbReference>
<dbReference type="KEGG" id="bnn:FOA43_003761"/>
<evidence type="ECO:0000313" key="2">
    <source>
        <dbReference type="EMBL" id="QPG76373.1"/>
    </source>
</evidence>
<dbReference type="InterPro" id="IPR036322">
    <property type="entry name" value="WD40_repeat_dom_sf"/>
</dbReference>
<feature type="region of interest" description="Disordered" evidence="1">
    <location>
        <begin position="467"/>
        <end position="498"/>
    </location>
</feature>
<dbReference type="Proteomes" id="UP000662931">
    <property type="component" value="Chromosome 4"/>
</dbReference>
<dbReference type="InterPro" id="IPR015943">
    <property type="entry name" value="WD40/YVTN_repeat-like_dom_sf"/>
</dbReference>
<accession>A0A875S625</accession>
<dbReference type="GO" id="GO:0032040">
    <property type="term" value="C:small-subunit processome"/>
    <property type="evidence" value="ECO:0007669"/>
    <property type="project" value="TreeGrafter"/>
</dbReference>
<dbReference type="GO" id="GO:0030686">
    <property type="term" value="C:90S preribosome"/>
    <property type="evidence" value="ECO:0007669"/>
    <property type="project" value="InterPro"/>
</dbReference>
<dbReference type="RefSeq" id="XP_038779938.1">
    <property type="nucleotide sequence ID" value="XM_038924010.1"/>
</dbReference>
<dbReference type="AlphaFoldDB" id="A0A875S625"/>
<dbReference type="SUPFAM" id="SSF50978">
    <property type="entry name" value="WD40 repeat-like"/>
    <property type="match status" value="2"/>
</dbReference>
<evidence type="ECO:0000256" key="1">
    <source>
        <dbReference type="SAM" id="MobiDB-lite"/>
    </source>
</evidence>
<organism evidence="2 3">
    <name type="scientific">Eeniella nana</name>
    <name type="common">Yeast</name>
    <name type="synonym">Brettanomyces nanus</name>
    <dbReference type="NCBI Taxonomy" id="13502"/>
    <lineage>
        <taxon>Eukaryota</taxon>
        <taxon>Fungi</taxon>
        <taxon>Dikarya</taxon>
        <taxon>Ascomycota</taxon>
        <taxon>Saccharomycotina</taxon>
        <taxon>Pichiomycetes</taxon>
        <taxon>Pichiales</taxon>
        <taxon>Pichiaceae</taxon>
        <taxon>Brettanomyces</taxon>
    </lineage>
</organism>
<feature type="compositionally biased region" description="Acidic residues" evidence="1">
    <location>
        <begin position="469"/>
        <end position="483"/>
    </location>
</feature>
<evidence type="ECO:0000313" key="3">
    <source>
        <dbReference type="Proteomes" id="UP000662931"/>
    </source>
</evidence>
<name>A0A875S625_EENNA</name>
<dbReference type="Gene3D" id="2.130.10.10">
    <property type="entry name" value="YVTN repeat-like/Quinoprotein amine dehydrogenase"/>
    <property type="match status" value="3"/>
</dbReference>
<dbReference type="GeneID" id="62197161"/>
<dbReference type="Pfam" id="PF00400">
    <property type="entry name" value="WD40"/>
    <property type="match status" value="4"/>
</dbReference>
<keyword evidence="3" id="KW-1185">Reference proteome</keyword>